<dbReference type="AlphaFoldDB" id="A0A914R331"/>
<organism evidence="1 2">
    <name type="scientific">Parascaris equorum</name>
    <name type="common">Equine roundworm</name>
    <dbReference type="NCBI Taxonomy" id="6256"/>
    <lineage>
        <taxon>Eukaryota</taxon>
        <taxon>Metazoa</taxon>
        <taxon>Ecdysozoa</taxon>
        <taxon>Nematoda</taxon>
        <taxon>Chromadorea</taxon>
        <taxon>Rhabditida</taxon>
        <taxon>Spirurina</taxon>
        <taxon>Ascaridomorpha</taxon>
        <taxon>Ascaridoidea</taxon>
        <taxon>Ascarididae</taxon>
        <taxon>Parascaris</taxon>
    </lineage>
</organism>
<dbReference type="Proteomes" id="UP000887564">
    <property type="component" value="Unplaced"/>
</dbReference>
<reference evidence="2" key="1">
    <citation type="submission" date="2022-11" db="UniProtKB">
        <authorList>
            <consortium name="WormBaseParasite"/>
        </authorList>
    </citation>
    <scope>IDENTIFICATION</scope>
</reference>
<name>A0A914R331_PAREQ</name>
<dbReference type="WBParaSite" id="PEQ_0000066801-mRNA-1">
    <property type="protein sequence ID" value="PEQ_0000066801-mRNA-1"/>
    <property type="gene ID" value="PEQ_0000066801"/>
</dbReference>
<protein>
    <submittedName>
        <fullName evidence="2">Uncharacterized protein</fullName>
    </submittedName>
</protein>
<evidence type="ECO:0000313" key="1">
    <source>
        <dbReference type="Proteomes" id="UP000887564"/>
    </source>
</evidence>
<keyword evidence="1" id="KW-1185">Reference proteome</keyword>
<sequence length="79" mass="9322">MASWAAVETDDYPRFLKRAGLRIATFTKLLSRYSNILIRDFNDHALGIFQRYLRHLNVAFCDEEINEENPYCPLVRNID</sequence>
<proteinExistence type="predicted"/>
<accession>A0A914R331</accession>
<evidence type="ECO:0000313" key="2">
    <source>
        <dbReference type="WBParaSite" id="PEQ_0000066801-mRNA-1"/>
    </source>
</evidence>